<evidence type="ECO:0000256" key="5">
    <source>
        <dbReference type="ARBA" id="ARBA00022737"/>
    </source>
</evidence>
<feature type="domain" description="ABC transporter" evidence="10">
    <location>
        <begin position="7"/>
        <end position="244"/>
    </location>
</feature>
<evidence type="ECO:0000256" key="8">
    <source>
        <dbReference type="ARBA" id="ARBA00022967"/>
    </source>
</evidence>
<dbReference type="RefSeq" id="WP_156271670.1">
    <property type="nucleotide sequence ID" value="NZ_CP046244.1"/>
</dbReference>
<keyword evidence="4" id="KW-0762">Sugar transport</keyword>
<dbReference type="SMART" id="SM00382">
    <property type="entry name" value="AAA"/>
    <property type="match status" value="2"/>
</dbReference>
<keyword evidence="3" id="KW-1003">Cell membrane</keyword>
<dbReference type="InterPro" id="IPR027417">
    <property type="entry name" value="P-loop_NTPase"/>
</dbReference>
<keyword evidence="7 11" id="KW-0067">ATP-binding</keyword>
<dbReference type="InterPro" id="IPR003593">
    <property type="entry name" value="AAA+_ATPase"/>
</dbReference>
<keyword evidence="12" id="KW-1185">Reference proteome</keyword>
<name>A0A6I5ZNC1_9FIRM</name>
<dbReference type="PANTHER" id="PTHR43790:SF3">
    <property type="entry name" value="D-ALLOSE IMPORT ATP-BINDING PROTEIN ALSA-RELATED"/>
    <property type="match status" value="1"/>
</dbReference>
<dbReference type="Proteomes" id="UP000425916">
    <property type="component" value="Chromosome"/>
</dbReference>
<dbReference type="InterPro" id="IPR017871">
    <property type="entry name" value="ABC_transporter-like_CS"/>
</dbReference>
<evidence type="ECO:0000259" key="10">
    <source>
        <dbReference type="PROSITE" id="PS50893"/>
    </source>
</evidence>
<evidence type="ECO:0000256" key="4">
    <source>
        <dbReference type="ARBA" id="ARBA00022597"/>
    </source>
</evidence>
<dbReference type="Pfam" id="PF00005">
    <property type="entry name" value="ABC_tran"/>
    <property type="match status" value="2"/>
</dbReference>
<feature type="domain" description="ABC transporter" evidence="10">
    <location>
        <begin position="255"/>
        <end position="498"/>
    </location>
</feature>
<keyword evidence="2" id="KW-0813">Transport</keyword>
<dbReference type="PROSITE" id="PS50893">
    <property type="entry name" value="ABC_TRANSPORTER_2"/>
    <property type="match status" value="2"/>
</dbReference>
<keyword evidence="8" id="KW-1278">Translocase</keyword>
<organism evidence="11 12">
    <name type="scientific">Neomoorella glycerini</name>
    <dbReference type="NCBI Taxonomy" id="55779"/>
    <lineage>
        <taxon>Bacteria</taxon>
        <taxon>Bacillati</taxon>
        <taxon>Bacillota</taxon>
        <taxon>Clostridia</taxon>
        <taxon>Neomoorellales</taxon>
        <taxon>Neomoorellaceae</taxon>
        <taxon>Neomoorella</taxon>
    </lineage>
</organism>
<keyword evidence="9" id="KW-0472">Membrane</keyword>
<dbReference type="InterPro" id="IPR003439">
    <property type="entry name" value="ABC_transporter-like_ATP-bd"/>
</dbReference>
<dbReference type="FunFam" id="3.40.50.300:FF:000127">
    <property type="entry name" value="Ribose import ATP-binding protein RbsA"/>
    <property type="match status" value="1"/>
</dbReference>
<dbReference type="GO" id="GO:0005524">
    <property type="term" value="F:ATP binding"/>
    <property type="evidence" value="ECO:0007669"/>
    <property type="project" value="UniProtKB-KW"/>
</dbReference>
<keyword evidence="6" id="KW-0547">Nucleotide-binding</keyword>
<dbReference type="PANTHER" id="PTHR43790">
    <property type="entry name" value="CARBOHYDRATE TRANSPORT ATP-BINDING PROTEIN MG119-RELATED"/>
    <property type="match status" value="1"/>
</dbReference>
<evidence type="ECO:0000313" key="11">
    <source>
        <dbReference type="EMBL" id="QGP91268.1"/>
    </source>
</evidence>
<sequence>MQAGNLVELRHITKHFPGVVALDDVSFTIKKGEIHCLCGENGAGKSTLINICGGVYQPDGGQILFDGRIEKILSPLHAEELGIGVAYQEIPLCKNMTVAANIFLGPKLKLNNGLLDWHAMEEEARELLALFNMKNDPRELVENLSIAEQSLVQIARVIYRKPRLLILDEPTAALTTNQKDTLFSLLKRLRQEQELSILYVSHRLEEVFEIADRITVLRDGRYIGTLEARETDADKIINMMVGREIKKTVTRGKDVKANKILEVKHLSRKGTFHDISFDLYEGEILGFAGFQGAGRTEVMRAIFGLDGFDAGEIYIDGRIKKIKSPIDAIKNRIGLISENRRDEGIVPLMTVKDNLIIVALDEASTIGFLRAGRIRKLFQELVARLNIKVASPLQLITNLSGGNQQKVIIARWLAQKPRILICDEPTRGIDVGAKAEIHSILDELTREGIGIILISSELPELLAICDRIVVMHEGTITGELKIKDASEEKIMRLAAGMEV</sequence>
<comment type="subcellular location">
    <subcellularLocation>
        <location evidence="1">Cell membrane</location>
        <topology evidence="1">Peripheral membrane protein</topology>
    </subcellularLocation>
</comment>
<evidence type="ECO:0000256" key="2">
    <source>
        <dbReference type="ARBA" id="ARBA00022448"/>
    </source>
</evidence>
<dbReference type="CDD" id="cd03215">
    <property type="entry name" value="ABC_Carb_Monos_II"/>
    <property type="match status" value="1"/>
</dbReference>
<reference evidence="11 12" key="1">
    <citation type="submission" date="2019-11" db="EMBL/GenBank/DDBJ databases">
        <title>Genome sequence of Moorella glycerini DSM11254.</title>
        <authorList>
            <person name="Poehlein A."/>
            <person name="Boeer T."/>
            <person name="Daniel R."/>
        </authorList>
    </citation>
    <scope>NUCLEOTIDE SEQUENCE [LARGE SCALE GENOMIC DNA]</scope>
    <source>
        <strain evidence="11 12">DSM 11254</strain>
    </source>
</reference>
<evidence type="ECO:0000313" key="12">
    <source>
        <dbReference type="Proteomes" id="UP000425916"/>
    </source>
</evidence>
<evidence type="ECO:0000256" key="7">
    <source>
        <dbReference type="ARBA" id="ARBA00022840"/>
    </source>
</evidence>
<evidence type="ECO:0000256" key="6">
    <source>
        <dbReference type="ARBA" id="ARBA00022741"/>
    </source>
</evidence>
<accession>A0A6I5ZNC1</accession>
<dbReference type="GO" id="GO:0016887">
    <property type="term" value="F:ATP hydrolysis activity"/>
    <property type="evidence" value="ECO:0007669"/>
    <property type="project" value="InterPro"/>
</dbReference>
<gene>
    <name evidence="11" type="primary">rbsA_2</name>
    <name evidence="11" type="ORF">MGLY_05950</name>
</gene>
<evidence type="ECO:0000256" key="1">
    <source>
        <dbReference type="ARBA" id="ARBA00004202"/>
    </source>
</evidence>
<proteinExistence type="predicted"/>
<dbReference type="SUPFAM" id="SSF52540">
    <property type="entry name" value="P-loop containing nucleoside triphosphate hydrolases"/>
    <property type="match status" value="2"/>
</dbReference>
<dbReference type="OrthoDB" id="9771863at2"/>
<dbReference type="InterPro" id="IPR050107">
    <property type="entry name" value="ABC_carbohydrate_import_ATPase"/>
</dbReference>
<dbReference type="AlphaFoldDB" id="A0A6I5ZNC1"/>
<evidence type="ECO:0000256" key="3">
    <source>
        <dbReference type="ARBA" id="ARBA00022475"/>
    </source>
</evidence>
<dbReference type="Gene3D" id="3.40.50.300">
    <property type="entry name" value="P-loop containing nucleotide triphosphate hydrolases"/>
    <property type="match status" value="2"/>
</dbReference>
<evidence type="ECO:0000256" key="9">
    <source>
        <dbReference type="ARBA" id="ARBA00023136"/>
    </source>
</evidence>
<dbReference type="PROSITE" id="PS00211">
    <property type="entry name" value="ABC_TRANSPORTER_1"/>
    <property type="match status" value="1"/>
</dbReference>
<dbReference type="EMBL" id="CP046244">
    <property type="protein sequence ID" value="QGP91268.1"/>
    <property type="molecule type" value="Genomic_DNA"/>
</dbReference>
<keyword evidence="5" id="KW-0677">Repeat</keyword>
<protein>
    <submittedName>
        <fullName evidence="11">Ribose import ATP-binding protein RbsA</fullName>
    </submittedName>
</protein>
<dbReference type="CDD" id="cd03216">
    <property type="entry name" value="ABC_Carb_Monos_I"/>
    <property type="match status" value="1"/>
</dbReference>
<dbReference type="GO" id="GO:0005886">
    <property type="term" value="C:plasma membrane"/>
    <property type="evidence" value="ECO:0007669"/>
    <property type="project" value="UniProtKB-SubCell"/>
</dbReference>